<evidence type="ECO:0000256" key="2">
    <source>
        <dbReference type="SAM" id="MobiDB-lite"/>
    </source>
</evidence>
<dbReference type="EMBL" id="JACSRA010000036">
    <property type="protein sequence ID" value="MBD7913138.1"/>
    <property type="molecule type" value="Genomic_DNA"/>
</dbReference>
<dbReference type="Gene3D" id="3.30.1450.10">
    <property type="match status" value="2"/>
</dbReference>
<dbReference type="Pfam" id="PF12978">
    <property type="entry name" value="DUF3862"/>
    <property type="match status" value="1"/>
</dbReference>
<evidence type="ECO:0000256" key="1">
    <source>
        <dbReference type="ARBA" id="ARBA00022729"/>
    </source>
</evidence>
<gene>
    <name evidence="3" type="ORF">H9661_17445</name>
</gene>
<proteinExistence type="predicted"/>
<keyword evidence="4" id="KW-1185">Reference proteome</keyword>
<dbReference type="SUPFAM" id="SSF55648">
    <property type="entry name" value="beta-lactamase-inhibitor protein, BLIP"/>
    <property type="match status" value="1"/>
</dbReference>
<dbReference type="Proteomes" id="UP000627781">
    <property type="component" value="Unassembled WGS sequence"/>
</dbReference>
<organism evidence="3 4">
    <name type="scientific">Clostridium cibarium</name>
    <dbReference type="NCBI Taxonomy" id="2762247"/>
    <lineage>
        <taxon>Bacteria</taxon>
        <taxon>Bacillati</taxon>
        <taxon>Bacillota</taxon>
        <taxon>Clostridia</taxon>
        <taxon>Eubacteriales</taxon>
        <taxon>Clostridiaceae</taxon>
        <taxon>Clostridium</taxon>
    </lineage>
</organism>
<dbReference type="InterPro" id="IPR024221">
    <property type="entry name" value="BLIP_dom_sf"/>
</dbReference>
<accession>A0ABR8PY90</accession>
<evidence type="ECO:0000313" key="4">
    <source>
        <dbReference type="Proteomes" id="UP000627781"/>
    </source>
</evidence>
<feature type="region of interest" description="Disordered" evidence="2">
    <location>
        <begin position="30"/>
        <end position="70"/>
    </location>
</feature>
<name>A0ABR8PY90_9CLOT</name>
<evidence type="ECO:0000313" key="3">
    <source>
        <dbReference type="EMBL" id="MBD7913138.1"/>
    </source>
</evidence>
<protein>
    <submittedName>
        <fullName evidence="3">DUF3862 domain-containing protein</fullName>
    </submittedName>
</protein>
<dbReference type="InterPro" id="IPR037873">
    <property type="entry name" value="BamE-like"/>
</dbReference>
<keyword evidence="1" id="KW-0732">Signal</keyword>
<feature type="compositionally biased region" description="Polar residues" evidence="2">
    <location>
        <begin position="41"/>
        <end position="67"/>
    </location>
</feature>
<reference evidence="3 4" key="1">
    <citation type="submission" date="2020-08" db="EMBL/GenBank/DDBJ databases">
        <title>A Genomic Blueprint of the Chicken Gut Microbiome.</title>
        <authorList>
            <person name="Gilroy R."/>
            <person name="Ravi A."/>
            <person name="Getino M."/>
            <person name="Pursley I."/>
            <person name="Horton D.L."/>
            <person name="Alikhan N.-F."/>
            <person name="Baker D."/>
            <person name="Gharbi K."/>
            <person name="Hall N."/>
            <person name="Watson M."/>
            <person name="Adriaenssens E.M."/>
            <person name="Foster-Nyarko E."/>
            <person name="Jarju S."/>
            <person name="Secka A."/>
            <person name="Antonio M."/>
            <person name="Oren A."/>
            <person name="Chaudhuri R."/>
            <person name="La Ragione R.M."/>
            <person name="Hildebrand F."/>
            <person name="Pallen M.J."/>
        </authorList>
    </citation>
    <scope>NUCLEOTIDE SEQUENCE [LARGE SCALE GENOMIC DNA]</scope>
    <source>
        <strain evidence="3 4">Sa3CVN1</strain>
    </source>
</reference>
<dbReference type="InterPro" id="IPR024418">
    <property type="entry name" value="DUF3862"/>
</dbReference>
<comment type="caution">
    <text evidence="3">The sequence shown here is derived from an EMBL/GenBank/DDBJ whole genome shotgun (WGS) entry which is preliminary data.</text>
</comment>
<sequence length="214" mass="23394">MSKSEKKPFFNKWCILVIVVLVIGIAIGSQKGKDKDKGNDVSVSSETATDQTDSSGKSDNAESTGGTEDSKVNYDNFLKIQMGQKYEDVVNLIGEGTEKSSSEISGVKTTLYSWDGNAGSNLNVTVQNGIVVGKAQIRLKSVDAGITLEKFNKINNGMTYEQVKEILGEGQIMSQDKIKDNESIMYEYVNSDGSNANFTFIKNSLTLKTQFQLK</sequence>
<dbReference type="RefSeq" id="WP_191770037.1">
    <property type="nucleotide sequence ID" value="NZ_JACSRA010000036.1"/>
</dbReference>